<protein>
    <recommendedName>
        <fullName evidence="4">DUF4283 domain-containing protein</fullName>
    </recommendedName>
</protein>
<evidence type="ECO:0000313" key="3">
    <source>
        <dbReference type="Proteomes" id="UP001231189"/>
    </source>
</evidence>
<feature type="compositionally biased region" description="Basic and acidic residues" evidence="1">
    <location>
        <begin position="51"/>
        <end position="62"/>
    </location>
</feature>
<keyword evidence="3" id="KW-1185">Reference proteome</keyword>
<evidence type="ECO:0000313" key="2">
    <source>
        <dbReference type="EMBL" id="KAK1604354.1"/>
    </source>
</evidence>
<feature type="compositionally biased region" description="Gly residues" evidence="1">
    <location>
        <begin position="350"/>
        <end position="359"/>
    </location>
</feature>
<gene>
    <name evidence="2" type="ORF">QYE76_028027</name>
</gene>
<reference evidence="2" key="1">
    <citation type="submission" date="2023-07" db="EMBL/GenBank/DDBJ databases">
        <title>A chromosome-level genome assembly of Lolium multiflorum.</title>
        <authorList>
            <person name="Chen Y."/>
            <person name="Copetti D."/>
            <person name="Kolliker R."/>
            <person name="Studer B."/>
        </authorList>
    </citation>
    <scope>NUCLEOTIDE SEQUENCE</scope>
    <source>
        <strain evidence="2">02402/16</strain>
        <tissue evidence="2">Leaf</tissue>
    </source>
</reference>
<evidence type="ECO:0008006" key="4">
    <source>
        <dbReference type="Google" id="ProtNLM"/>
    </source>
</evidence>
<name>A0AAD8VFF3_LOLMU</name>
<sequence>MVAGGTTTTGGGRADGGGRFFHDRYGSGRPGSGGGLYNANNSHDGFNNPNSRREGGRQERIVEGSSTRSRGLVRPRGRGAVGSKVSCGAAALRISSGRAWRRERRPYQRRRGRPRLPKGRQPARWEVEGEQFEAVIHFTTAPLTVEQLSDELKSLLDDLWDWQVARVSDTEYCMRFPSRGTLRMSMRRGKIYLPLSKCDIDIREAFVSPRPGPAFPSVWVQITGLLGDMMVKNRLMAAMTMIGRSVDVDELSIKKWKTEPVRMRFQCRYPERVKGMVQVCVNSEPFTSGIHAELGAPGAGGSGGLPCPPESRDDEDGDDLQSEERSSDGEAWNRHRRRGSDKEKAKGSDKQGGGPGLGRFGILVDANEVGALGKEDDVMPLSVPDNGTEEASLVSGETASQVTDLVGSWLRDSPTVEPTSPISISEDMVVDMFGTPAGVAGVGADHQLAPPQDLHGEMTAAVSLVQGKRTKVVLVSVDAPTRRTKKTAVTTTPVRKSTRNAGAASTNMMKKPQSLAAAKNLELPSATGLPQVALELVRAKEQVQAALAVVAARNAQEELARLAREAASPGSVSREDDVPIEASGEPPEATDAGGQASSDEGVTICNLRAHAWQRRPRLTVHKGGEGTPIRQSRFFFQTWWFGVPGFGDLLGEKLRCYISDRGPHWFSVELWQYVSRNSRQFLKRWGANLGREKRDYRANLLRQVEDLDRVADSNGLDEEGWDLRYFLEDQLVVLDRVDEEYWR</sequence>
<feature type="compositionally biased region" description="Gly residues" evidence="1">
    <location>
        <begin position="7"/>
        <end position="19"/>
    </location>
</feature>
<dbReference type="EMBL" id="JAUUTY010000007">
    <property type="protein sequence ID" value="KAK1604354.1"/>
    <property type="molecule type" value="Genomic_DNA"/>
</dbReference>
<organism evidence="2 3">
    <name type="scientific">Lolium multiflorum</name>
    <name type="common">Italian ryegrass</name>
    <name type="synonym">Lolium perenne subsp. multiflorum</name>
    <dbReference type="NCBI Taxonomy" id="4521"/>
    <lineage>
        <taxon>Eukaryota</taxon>
        <taxon>Viridiplantae</taxon>
        <taxon>Streptophyta</taxon>
        <taxon>Embryophyta</taxon>
        <taxon>Tracheophyta</taxon>
        <taxon>Spermatophyta</taxon>
        <taxon>Magnoliopsida</taxon>
        <taxon>Liliopsida</taxon>
        <taxon>Poales</taxon>
        <taxon>Poaceae</taxon>
        <taxon>BOP clade</taxon>
        <taxon>Pooideae</taxon>
        <taxon>Poodae</taxon>
        <taxon>Poeae</taxon>
        <taxon>Poeae Chloroplast Group 2 (Poeae type)</taxon>
        <taxon>Loliodinae</taxon>
        <taxon>Loliinae</taxon>
        <taxon>Lolium</taxon>
    </lineage>
</organism>
<feature type="region of interest" description="Disordered" evidence="1">
    <location>
        <begin position="291"/>
        <end position="361"/>
    </location>
</feature>
<feature type="compositionally biased region" description="Polar residues" evidence="1">
    <location>
        <begin position="38"/>
        <end position="50"/>
    </location>
</feature>
<dbReference type="PANTHER" id="PTHR33170:SF2">
    <property type="entry name" value="OS12G0531500 PROTEIN"/>
    <property type="match status" value="1"/>
</dbReference>
<dbReference type="Proteomes" id="UP001231189">
    <property type="component" value="Unassembled WGS sequence"/>
</dbReference>
<feature type="compositionally biased region" description="Basic and acidic residues" evidence="1">
    <location>
        <begin position="322"/>
        <end position="333"/>
    </location>
</feature>
<feature type="region of interest" description="Disordered" evidence="1">
    <location>
        <begin position="563"/>
        <end position="599"/>
    </location>
</feature>
<feature type="compositionally biased region" description="Basic residues" evidence="1">
    <location>
        <begin position="103"/>
        <end position="118"/>
    </location>
</feature>
<feature type="region of interest" description="Disordered" evidence="1">
    <location>
        <begin position="103"/>
        <end position="123"/>
    </location>
</feature>
<comment type="caution">
    <text evidence="2">The sequence shown here is derived from an EMBL/GenBank/DDBJ whole genome shotgun (WGS) entry which is preliminary data.</text>
</comment>
<feature type="compositionally biased region" description="Acidic residues" evidence="1">
    <location>
        <begin position="312"/>
        <end position="321"/>
    </location>
</feature>
<dbReference type="AlphaFoldDB" id="A0AAD8VFF3"/>
<dbReference type="PANTHER" id="PTHR33170">
    <property type="entry name" value="DUF4283 DOMAIN-CONTAINING PROTEIN-RELATED"/>
    <property type="match status" value="1"/>
</dbReference>
<feature type="compositionally biased region" description="Basic and acidic residues" evidence="1">
    <location>
        <begin position="340"/>
        <end position="349"/>
    </location>
</feature>
<feature type="region of interest" description="Disordered" evidence="1">
    <location>
        <begin position="1"/>
        <end position="82"/>
    </location>
</feature>
<evidence type="ECO:0000256" key="1">
    <source>
        <dbReference type="SAM" id="MobiDB-lite"/>
    </source>
</evidence>
<accession>A0AAD8VFF3</accession>
<proteinExistence type="predicted"/>